<dbReference type="InterPro" id="IPR021497">
    <property type="entry name" value="GTA_holin_3TM"/>
</dbReference>
<evidence type="ECO:0000256" key="1">
    <source>
        <dbReference type="SAM" id="Phobius"/>
    </source>
</evidence>
<keyword evidence="1" id="KW-0812">Transmembrane</keyword>
<protein>
    <submittedName>
        <fullName evidence="2">Holin of 3TMs, for gene-transfer release</fullName>
    </submittedName>
</protein>
<keyword evidence="1" id="KW-1133">Transmembrane helix</keyword>
<evidence type="ECO:0000313" key="2">
    <source>
        <dbReference type="EMBL" id="SHN66772.1"/>
    </source>
</evidence>
<dbReference type="EMBL" id="FRDI01000008">
    <property type="protein sequence ID" value="SHN66772.1"/>
    <property type="molecule type" value="Genomic_DNA"/>
</dbReference>
<dbReference type="Proteomes" id="UP000186469">
    <property type="component" value="Unassembled WGS sequence"/>
</dbReference>
<gene>
    <name evidence="2" type="ORF">SAMN02745728_01690</name>
</gene>
<evidence type="ECO:0000313" key="3">
    <source>
        <dbReference type="Proteomes" id="UP000186469"/>
    </source>
</evidence>
<keyword evidence="3" id="KW-1185">Reference proteome</keyword>
<dbReference type="AlphaFoldDB" id="A0A1M7T7Y3"/>
<dbReference type="OrthoDB" id="1433389at2"/>
<reference evidence="2 3" key="1">
    <citation type="submission" date="2016-12" db="EMBL/GenBank/DDBJ databases">
        <authorList>
            <person name="Song W.-J."/>
            <person name="Kurnit D.M."/>
        </authorList>
    </citation>
    <scope>NUCLEOTIDE SEQUENCE [LARGE SCALE GENOMIC DNA]</scope>
    <source>
        <strain evidence="2 3">DSM 11393</strain>
    </source>
</reference>
<proteinExistence type="predicted"/>
<dbReference type="Pfam" id="PF11351">
    <property type="entry name" value="GTA_holin_3TM"/>
    <property type="match status" value="1"/>
</dbReference>
<accession>A0A1M7T7Y3</accession>
<feature type="transmembrane region" description="Helical" evidence="1">
    <location>
        <begin position="73"/>
        <end position="95"/>
    </location>
</feature>
<keyword evidence="1" id="KW-0472">Membrane</keyword>
<dbReference type="RefSeq" id="WP_072697383.1">
    <property type="nucleotide sequence ID" value="NZ_FRDI01000008.1"/>
</dbReference>
<organism evidence="2 3">
    <name type="scientific">Desulfovibrio litoralis DSM 11393</name>
    <dbReference type="NCBI Taxonomy" id="1121455"/>
    <lineage>
        <taxon>Bacteria</taxon>
        <taxon>Pseudomonadati</taxon>
        <taxon>Thermodesulfobacteriota</taxon>
        <taxon>Desulfovibrionia</taxon>
        <taxon>Desulfovibrionales</taxon>
        <taxon>Desulfovibrionaceae</taxon>
        <taxon>Desulfovibrio</taxon>
    </lineage>
</organism>
<dbReference type="STRING" id="1121455.SAMN02745728_01690"/>
<feature type="transmembrane region" description="Helical" evidence="1">
    <location>
        <begin position="115"/>
        <end position="134"/>
    </location>
</feature>
<name>A0A1M7T7Y3_9BACT</name>
<sequence>MIDGIFNFGTKIIDKLFPDKNEAERAKLKLIELQQNGELTQMQTLFEHDLAQAKINEVEAGHSSIFVAGWRPAVGWVCVLAIAWNFLFQPTFNWVLLVANPESLRHLPSLPRADFGELFIILANMLGFGALRSWEKIKGIGTK</sequence>